<dbReference type="PIRSF" id="PIRSF005622">
    <property type="entry name" value="Hydrgn_mat_hypD"/>
    <property type="match status" value="1"/>
</dbReference>
<evidence type="ECO:0000256" key="3">
    <source>
        <dbReference type="ARBA" id="ARBA00023004"/>
    </source>
</evidence>
<evidence type="ECO:0000313" key="4">
    <source>
        <dbReference type="EMBL" id="QZA05971.1"/>
    </source>
</evidence>
<protein>
    <submittedName>
        <fullName evidence="4">Hydrogenase formation protein HypD</fullName>
    </submittedName>
</protein>
<gene>
    <name evidence="4" type="primary">hypD</name>
    <name evidence="4" type="ORF">K3U94_12900</name>
</gene>
<dbReference type="EMBL" id="CP080997">
    <property type="protein sequence ID" value="QZA05971.1"/>
    <property type="molecule type" value="Genomic_DNA"/>
</dbReference>
<dbReference type="InterPro" id="IPR042243">
    <property type="entry name" value="HypD_1"/>
</dbReference>
<evidence type="ECO:0000256" key="1">
    <source>
        <dbReference type="ARBA" id="ARBA00007888"/>
    </source>
</evidence>
<name>A0A9X7WDC6_9MYCO</name>
<organism evidence="4 5">
    <name type="scientific">Mycolicibacter heraklionensis</name>
    <dbReference type="NCBI Taxonomy" id="512402"/>
    <lineage>
        <taxon>Bacteria</taxon>
        <taxon>Bacillati</taxon>
        <taxon>Actinomycetota</taxon>
        <taxon>Actinomycetes</taxon>
        <taxon>Mycobacteriales</taxon>
        <taxon>Mycobacteriaceae</taxon>
        <taxon>Mycolicibacter</taxon>
    </lineage>
</organism>
<dbReference type="Proteomes" id="UP000825008">
    <property type="component" value="Chromosome"/>
</dbReference>
<dbReference type="GO" id="GO:0005506">
    <property type="term" value="F:iron ion binding"/>
    <property type="evidence" value="ECO:0007669"/>
    <property type="project" value="TreeGrafter"/>
</dbReference>
<dbReference type="GO" id="GO:0051604">
    <property type="term" value="P:protein maturation"/>
    <property type="evidence" value="ECO:0007669"/>
    <property type="project" value="TreeGrafter"/>
</dbReference>
<dbReference type="InterPro" id="IPR002780">
    <property type="entry name" value="Hyd_form_HypD"/>
</dbReference>
<keyword evidence="3" id="KW-0408">Iron</keyword>
<dbReference type="PANTHER" id="PTHR30149">
    <property type="entry name" value="HYDROGENASE PROTEIN ASSEMBLY PROTEIN HYPD"/>
    <property type="match status" value="1"/>
</dbReference>
<dbReference type="PANTHER" id="PTHR30149:SF0">
    <property type="entry name" value="HYDROGENASE MATURATION FACTOR HYPD"/>
    <property type="match status" value="1"/>
</dbReference>
<dbReference type="GO" id="GO:0070025">
    <property type="term" value="F:carbon monoxide binding"/>
    <property type="evidence" value="ECO:0007669"/>
    <property type="project" value="TreeGrafter"/>
</dbReference>
<proteinExistence type="inferred from homology"/>
<evidence type="ECO:0000256" key="2">
    <source>
        <dbReference type="ARBA" id="ARBA00022723"/>
    </source>
</evidence>
<dbReference type="RefSeq" id="WP_220693969.1">
    <property type="nucleotide sequence ID" value="NZ_CP080997.1"/>
</dbReference>
<reference evidence="4" key="1">
    <citation type="submission" date="2021-08" db="EMBL/GenBank/DDBJ databases">
        <title>Whole genome sequencing of non-tuberculosis mycobacteria type-strains.</title>
        <authorList>
            <person name="Igarashi Y."/>
            <person name="Osugi A."/>
            <person name="Mitarai S."/>
        </authorList>
    </citation>
    <scope>NUCLEOTIDE SEQUENCE</scope>
    <source>
        <strain evidence="4">JCM 30995</strain>
    </source>
</reference>
<dbReference type="GO" id="GO:0051539">
    <property type="term" value="F:4 iron, 4 sulfur cluster binding"/>
    <property type="evidence" value="ECO:0007669"/>
    <property type="project" value="TreeGrafter"/>
</dbReference>
<evidence type="ECO:0000313" key="5">
    <source>
        <dbReference type="Proteomes" id="UP000825008"/>
    </source>
</evidence>
<dbReference type="AlphaFoldDB" id="A0A9X7WDC6"/>
<dbReference type="Gene3D" id="3.40.50.11750">
    <property type="entry name" value="HypD, alpha/beta domain 1"/>
    <property type="match status" value="2"/>
</dbReference>
<dbReference type="Gene3D" id="6.10.20.100">
    <property type="match status" value="1"/>
</dbReference>
<sequence length="378" mass="41301">MKFVEEFRDPGAARKLLVAIEKLAGDSAAGPPHKFMEICGGHTHSIYRHGIERLLPRNVELVHGPGCPVCVIPMGRVDDAIWLAGQPDVIFTCFGDMMRVPGSNGCLLDAKARGADVRFVYSPLDALKIAVNQPHKQVVFFAIGFETTAPSTAVTLMRARELGLTNFSVYCNHVMIVPPIKAILESPDLRLSGFIGPGHVSTVVGDRPYRFVSEVYRKPLVITGFEPLDILSAVAMLLTQLREGRCEIENQYARVVRRGGNPAALALMAKVFALRPHFEWRGLGFIAQSALRLADDFADFDAEVRYSMPGIRVADPKACQCGEVLKGVLKPWECKVFGTACTPQTPIGTCMVSPEGACAAYYNFGRLRRADVKQVGLG</sequence>
<accession>A0A9X7WDC6</accession>
<keyword evidence="2" id="KW-0479">Metal-binding</keyword>
<dbReference type="KEGG" id="mher:K3U94_12900"/>
<comment type="similarity">
    <text evidence="1">Belongs to the HypD family.</text>
</comment>
<dbReference type="Pfam" id="PF01924">
    <property type="entry name" value="HypD"/>
    <property type="match status" value="1"/>
</dbReference>
<dbReference type="NCBIfam" id="TIGR00075">
    <property type="entry name" value="hypD"/>
    <property type="match status" value="1"/>
</dbReference>
<dbReference type="InterPro" id="IPR042244">
    <property type="entry name" value="HypD_2_sf"/>
</dbReference>